<keyword evidence="2" id="KW-0812">Transmembrane</keyword>
<sequence length="487" mass="56083">MPEIFLRRDLLIVLLTTLVLLPAYMCSYNIYTDINSPGRLNNSNSEGNSTRDQFNPEENNPSDVKCNSHENEPTPDKRPFFNELLQKHIYTPDFDEIQNPFMGYFRHSYNLSQIASAFMGFNCISRETADFIVNSLSNNYPDLWLPPSDVLSMSELKTKILLTLDSVKGLKLEFEATKSVFESVYTSFSEDLITKNLKRYSQAMETLKMYRILEAKTMYKLKHIWKPESKAKEKIDLFEHFNPSANMTARKKYILKNRNIFQHSIRSLYVAKLLGVVACSAMKFNFKSILRLNLTMKTLKQESSLDELTDMSESFNSLNPFEFNYETVKSHEDKFKQLLKNYVEIINMEDRNFRDEYFTLEEGIQGDLRMHSTILSTTVTNKHIKYINTILSLLTEVIDSNEYILQRINEILNQNIKPLPATNHTSENRIAAWAFGGSAAGYLISMIFQDIIRSIMPIQLNVKGVINYIPPSGIADQIAAATTPSIN</sequence>
<evidence type="ECO:0000256" key="1">
    <source>
        <dbReference type="SAM" id="MobiDB-lite"/>
    </source>
</evidence>
<accession>H8ZA05</accession>
<gene>
    <name evidence="3" type="ORF">NERG_00426</name>
</gene>
<protein>
    <submittedName>
        <fullName evidence="3">Uncharacterized protein</fullName>
    </submittedName>
</protein>
<dbReference type="EMBL" id="JH604633">
    <property type="protein sequence ID" value="EHY66786.1"/>
    <property type="molecule type" value="Genomic_DNA"/>
</dbReference>
<proteinExistence type="predicted"/>
<evidence type="ECO:0000256" key="2">
    <source>
        <dbReference type="SAM" id="Phobius"/>
    </source>
</evidence>
<dbReference type="HOGENOM" id="CLU_582763_0_0_1"/>
<name>H8ZA05_NEMA1</name>
<dbReference type="Proteomes" id="UP000005622">
    <property type="component" value="Unassembled WGS sequence"/>
</dbReference>
<keyword evidence="2" id="KW-1133">Transmembrane helix</keyword>
<organism evidence="3">
    <name type="scientific">Nematocida ausubeli (strain ATCC PRA-371 / ERTm2)</name>
    <name type="common">Nematode killer fungus</name>
    <dbReference type="NCBI Taxonomy" id="1913371"/>
    <lineage>
        <taxon>Eukaryota</taxon>
        <taxon>Fungi</taxon>
        <taxon>Fungi incertae sedis</taxon>
        <taxon>Microsporidia</taxon>
        <taxon>Nematocida</taxon>
    </lineage>
</organism>
<keyword evidence="2" id="KW-0472">Membrane</keyword>
<evidence type="ECO:0000313" key="3">
    <source>
        <dbReference type="EMBL" id="EHY66786.1"/>
    </source>
</evidence>
<feature type="compositionally biased region" description="Basic and acidic residues" evidence="1">
    <location>
        <begin position="66"/>
        <end position="77"/>
    </location>
</feature>
<reference evidence="3" key="1">
    <citation type="submission" date="2011-03" db="EMBL/GenBank/DDBJ databases">
        <title>The Genome Sequence of Nematocida sp1 strain ERTm2.</title>
        <authorList>
            <consortium name="The Broad Institute Genome Sequencing Platform"/>
            <consortium name="The Broad Institute Genome Sequencing Center for Infectious Disease"/>
            <person name="Cuomo C."/>
            <person name="Troemel E."/>
            <person name="Young S.K."/>
            <person name="Zeng Q."/>
            <person name="Gargeya S."/>
            <person name="Fitzgerald M."/>
            <person name="Haas B."/>
            <person name="Abouelleil A."/>
            <person name="Alvarado L."/>
            <person name="Arachchi H.M."/>
            <person name="Berlin A."/>
            <person name="Brown A."/>
            <person name="Chapman S.B."/>
            <person name="Chen Z."/>
            <person name="Dunbar C."/>
            <person name="Freedman E."/>
            <person name="Gearin G."/>
            <person name="Gellesch M."/>
            <person name="Goldberg J."/>
            <person name="Griggs A."/>
            <person name="Gujja S."/>
            <person name="Heilman E.R."/>
            <person name="Heiman D."/>
            <person name="Howarth C."/>
            <person name="Larson L."/>
            <person name="Lui A."/>
            <person name="MacDonald P.J.P."/>
            <person name="Mehta T."/>
            <person name="Montmayeur A."/>
            <person name="Murphy C."/>
            <person name="Neiman D."/>
            <person name="Pearson M."/>
            <person name="Priest M."/>
            <person name="Roberts A."/>
            <person name="Saif S."/>
            <person name="Shea T."/>
            <person name="Shenoy N."/>
            <person name="Sisk P."/>
            <person name="Stolte C."/>
            <person name="Sykes S."/>
            <person name="White J."/>
            <person name="Yandava C."/>
            <person name="Wortman J."/>
            <person name="Nusbaum C."/>
            <person name="Birren B."/>
        </authorList>
    </citation>
    <scope>NUCLEOTIDE SEQUENCE</scope>
    <source>
        <strain evidence="3">ERTm2</strain>
    </source>
</reference>
<dbReference type="AlphaFoldDB" id="H8ZA05"/>
<feature type="compositionally biased region" description="Polar residues" evidence="1">
    <location>
        <begin position="37"/>
        <end position="62"/>
    </location>
</feature>
<feature type="region of interest" description="Disordered" evidence="1">
    <location>
        <begin position="37"/>
        <end position="77"/>
    </location>
</feature>
<feature type="transmembrane region" description="Helical" evidence="2">
    <location>
        <begin position="430"/>
        <end position="448"/>
    </location>
</feature>